<evidence type="ECO:0000256" key="13">
    <source>
        <dbReference type="HAMAP-Rule" id="MF_00409"/>
    </source>
</evidence>
<comment type="function">
    <text evidence="1 13">Transfers the gamma-phosphate of ATP to the 4'-position of a tetraacyldisaccharide 1-phosphate intermediate (termed DS-1-P) to form tetraacyldisaccharide 1,4'-bis-phosphate (lipid IVA).</text>
</comment>
<evidence type="ECO:0000256" key="7">
    <source>
        <dbReference type="ARBA" id="ARBA00022679"/>
    </source>
</evidence>
<protein>
    <recommendedName>
        <fullName evidence="4 13">Tetraacyldisaccharide 4'-kinase</fullName>
        <ecNumber evidence="3 13">2.7.1.130</ecNumber>
    </recommendedName>
    <alternativeName>
        <fullName evidence="12 13">Lipid A 4'-kinase</fullName>
    </alternativeName>
</protein>
<feature type="binding site" evidence="13">
    <location>
        <begin position="56"/>
        <end position="63"/>
    </location>
    <ligand>
        <name>ATP</name>
        <dbReference type="ChEBI" id="CHEBI:30616"/>
    </ligand>
</feature>
<dbReference type="EMBL" id="CP031337">
    <property type="protein sequence ID" value="AXK40784.1"/>
    <property type="molecule type" value="Genomic_DNA"/>
</dbReference>
<name>A0A345YA32_9NEIS</name>
<evidence type="ECO:0000256" key="5">
    <source>
        <dbReference type="ARBA" id="ARBA00022516"/>
    </source>
</evidence>
<dbReference type="GO" id="GO:0005524">
    <property type="term" value="F:ATP binding"/>
    <property type="evidence" value="ECO:0007669"/>
    <property type="project" value="UniProtKB-UniRule"/>
</dbReference>
<keyword evidence="11 13" id="KW-0443">Lipid metabolism</keyword>
<evidence type="ECO:0000256" key="10">
    <source>
        <dbReference type="ARBA" id="ARBA00022840"/>
    </source>
</evidence>
<evidence type="ECO:0000256" key="4">
    <source>
        <dbReference type="ARBA" id="ARBA00016436"/>
    </source>
</evidence>
<dbReference type="NCBIfam" id="TIGR00682">
    <property type="entry name" value="lpxK"/>
    <property type="match status" value="1"/>
</dbReference>
<dbReference type="PANTHER" id="PTHR42724:SF1">
    <property type="entry name" value="TETRAACYLDISACCHARIDE 4'-KINASE, MITOCHONDRIAL-RELATED"/>
    <property type="match status" value="1"/>
</dbReference>
<evidence type="ECO:0000256" key="3">
    <source>
        <dbReference type="ARBA" id="ARBA00012071"/>
    </source>
</evidence>
<evidence type="ECO:0000256" key="1">
    <source>
        <dbReference type="ARBA" id="ARBA00002274"/>
    </source>
</evidence>
<sequence>MIERHWYRPRLWLTALLAPLEGLFALLAAARRLVFRLGLKRVETLSVPVVVIGNVNVGGVGKTPLTLSLLASLAEHGVKAGVVSRGYGGSANVPTPVGRDSDPALVGDEPLLLAQSGVPVWVGRDRVAAGRALIAAHPDVELILSDDGLQHYRLARDVEIVVLDGARGLGNGRLLPNGPLREAPGRLATVDALVVNGGSAGFMKTLPEAPATFAMRLAPQRFVSLADPAVTRGAEDFEGERVVALAGIGHPERFFATLKGLGLAPERELSFPDHHDFVASDLPADADAIVVTSKDAVKLRRVDRVKLWALPVSGVVEPDLADWLLAKLKLPYGRKISRHSGVPGVQGSAGV</sequence>
<keyword evidence="9 13" id="KW-0418">Kinase</keyword>
<dbReference type="Pfam" id="PF02606">
    <property type="entry name" value="LpxK"/>
    <property type="match status" value="1"/>
</dbReference>
<keyword evidence="8 13" id="KW-0547">Nucleotide-binding</keyword>
<comment type="pathway">
    <text evidence="2 13">Glycolipid biosynthesis; lipid IV(A) biosynthesis; lipid IV(A) from (3R)-3-hydroxytetradecanoyl-[acyl-carrier-protein] and UDP-N-acetyl-alpha-D-glucosamine: step 6/6.</text>
</comment>
<comment type="catalytic activity">
    <reaction evidence="13">
        <text>a lipid A disaccharide + ATP = a lipid IVA + ADP + H(+)</text>
        <dbReference type="Rhea" id="RHEA:67840"/>
        <dbReference type="ChEBI" id="CHEBI:15378"/>
        <dbReference type="ChEBI" id="CHEBI:30616"/>
        <dbReference type="ChEBI" id="CHEBI:176343"/>
        <dbReference type="ChEBI" id="CHEBI:176425"/>
        <dbReference type="ChEBI" id="CHEBI:456216"/>
        <dbReference type="EC" id="2.7.1.130"/>
    </reaction>
</comment>
<dbReference type="Proteomes" id="UP000254537">
    <property type="component" value="Chromosome"/>
</dbReference>
<dbReference type="EC" id="2.7.1.130" evidence="3 13"/>
<keyword evidence="10 13" id="KW-0067">ATP-binding</keyword>
<dbReference type="GO" id="GO:0009244">
    <property type="term" value="P:lipopolysaccharide core region biosynthetic process"/>
    <property type="evidence" value="ECO:0007669"/>
    <property type="project" value="TreeGrafter"/>
</dbReference>
<dbReference type="GO" id="GO:0009029">
    <property type="term" value="F:lipid-A 4'-kinase activity"/>
    <property type="evidence" value="ECO:0007669"/>
    <property type="project" value="UniProtKB-UniRule"/>
</dbReference>
<comment type="similarity">
    <text evidence="13">Belongs to the LpxK family.</text>
</comment>
<dbReference type="PANTHER" id="PTHR42724">
    <property type="entry name" value="TETRAACYLDISACCHARIDE 4'-KINASE"/>
    <property type="match status" value="1"/>
</dbReference>
<evidence type="ECO:0000256" key="12">
    <source>
        <dbReference type="ARBA" id="ARBA00029757"/>
    </source>
</evidence>
<dbReference type="GO" id="GO:0005886">
    <property type="term" value="C:plasma membrane"/>
    <property type="evidence" value="ECO:0007669"/>
    <property type="project" value="TreeGrafter"/>
</dbReference>
<dbReference type="GO" id="GO:0009245">
    <property type="term" value="P:lipid A biosynthetic process"/>
    <property type="evidence" value="ECO:0007669"/>
    <property type="project" value="UniProtKB-UniRule"/>
</dbReference>
<evidence type="ECO:0000256" key="6">
    <source>
        <dbReference type="ARBA" id="ARBA00022556"/>
    </source>
</evidence>
<reference evidence="14 15" key="1">
    <citation type="submission" date="2018-07" db="EMBL/GenBank/DDBJ databases">
        <title>Crenobacter cavernae sp. nov., isolated from a karst cave.</title>
        <authorList>
            <person name="Zhu H."/>
        </authorList>
    </citation>
    <scope>NUCLEOTIDE SEQUENCE [LARGE SCALE GENOMIC DNA]</scope>
    <source>
        <strain evidence="14 15">K1W11S-77</strain>
    </source>
</reference>
<evidence type="ECO:0000256" key="8">
    <source>
        <dbReference type="ARBA" id="ARBA00022741"/>
    </source>
</evidence>
<dbReference type="OrthoDB" id="9766423at2"/>
<evidence type="ECO:0000313" key="15">
    <source>
        <dbReference type="Proteomes" id="UP000254537"/>
    </source>
</evidence>
<gene>
    <name evidence="13" type="primary">lpxK</name>
    <name evidence="14" type="ORF">DWG20_01710</name>
</gene>
<keyword evidence="5 13" id="KW-0444">Lipid biosynthesis</keyword>
<proteinExistence type="inferred from homology"/>
<evidence type="ECO:0000256" key="11">
    <source>
        <dbReference type="ARBA" id="ARBA00023098"/>
    </source>
</evidence>
<dbReference type="UniPathway" id="UPA00359">
    <property type="reaction ID" value="UER00482"/>
</dbReference>
<dbReference type="InterPro" id="IPR027417">
    <property type="entry name" value="P-loop_NTPase"/>
</dbReference>
<dbReference type="InterPro" id="IPR003758">
    <property type="entry name" value="LpxK"/>
</dbReference>
<dbReference type="HAMAP" id="MF_00409">
    <property type="entry name" value="LpxK"/>
    <property type="match status" value="1"/>
</dbReference>
<evidence type="ECO:0000256" key="2">
    <source>
        <dbReference type="ARBA" id="ARBA00004870"/>
    </source>
</evidence>
<keyword evidence="7 13" id="KW-0808">Transferase</keyword>
<keyword evidence="6 13" id="KW-0441">Lipid A biosynthesis</keyword>
<organism evidence="14 15">
    <name type="scientific">Crenobacter cavernae</name>
    <dbReference type="NCBI Taxonomy" id="2290923"/>
    <lineage>
        <taxon>Bacteria</taxon>
        <taxon>Pseudomonadati</taxon>
        <taxon>Pseudomonadota</taxon>
        <taxon>Betaproteobacteria</taxon>
        <taxon>Neisseriales</taxon>
        <taxon>Neisseriaceae</taxon>
        <taxon>Crenobacter</taxon>
    </lineage>
</organism>
<evidence type="ECO:0000313" key="14">
    <source>
        <dbReference type="EMBL" id="AXK40784.1"/>
    </source>
</evidence>
<accession>A0A345YA32</accession>
<dbReference type="AlphaFoldDB" id="A0A345YA32"/>
<dbReference type="KEGG" id="ccah:DWG20_01710"/>
<dbReference type="SUPFAM" id="SSF52540">
    <property type="entry name" value="P-loop containing nucleoside triphosphate hydrolases"/>
    <property type="match status" value="1"/>
</dbReference>
<evidence type="ECO:0000256" key="9">
    <source>
        <dbReference type="ARBA" id="ARBA00022777"/>
    </source>
</evidence>